<name>A0A412Z9P2_9FIRM</name>
<dbReference type="SMART" id="SM00342">
    <property type="entry name" value="HTH_ARAC"/>
    <property type="match status" value="1"/>
</dbReference>
<keyword evidence="2" id="KW-0805">Transcription regulation</keyword>
<dbReference type="Gene3D" id="1.10.10.60">
    <property type="entry name" value="Homeodomain-like"/>
    <property type="match status" value="2"/>
</dbReference>
<evidence type="ECO:0000313" key="8">
    <source>
        <dbReference type="Proteomes" id="UP000284543"/>
    </source>
</evidence>
<comment type="caution">
    <text evidence="7">The sequence shown here is derived from an EMBL/GenBank/DDBJ whole genome shotgun (WGS) entry which is preliminary data.</text>
</comment>
<dbReference type="InterPro" id="IPR009057">
    <property type="entry name" value="Homeodomain-like_sf"/>
</dbReference>
<dbReference type="InterPro" id="IPR020449">
    <property type="entry name" value="Tscrpt_reg_AraC-type_HTH"/>
</dbReference>
<comment type="caution">
    <text evidence="6">Lacks conserved residue(s) required for the propagation of feature annotation.</text>
</comment>
<keyword evidence="4" id="KW-0804">Transcription</keyword>
<evidence type="ECO:0000256" key="6">
    <source>
        <dbReference type="PROSITE-ProRule" id="PRU00169"/>
    </source>
</evidence>
<dbReference type="PRINTS" id="PR00032">
    <property type="entry name" value="HTHARAC"/>
</dbReference>
<dbReference type="SMART" id="SM00448">
    <property type="entry name" value="REC"/>
    <property type="match status" value="1"/>
</dbReference>
<dbReference type="SUPFAM" id="SSF46689">
    <property type="entry name" value="Homeodomain-like"/>
    <property type="match status" value="2"/>
</dbReference>
<dbReference type="RefSeq" id="WP_002568809.1">
    <property type="nucleotide sequence ID" value="NZ_BAABXO010000001.1"/>
</dbReference>
<evidence type="ECO:0000256" key="4">
    <source>
        <dbReference type="ARBA" id="ARBA00023163"/>
    </source>
</evidence>
<dbReference type="KEGG" id="cbol:CGC65_23850"/>
<dbReference type="InterPro" id="IPR001789">
    <property type="entry name" value="Sig_transdc_resp-reg_receiver"/>
</dbReference>
<evidence type="ECO:0000256" key="2">
    <source>
        <dbReference type="ARBA" id="ARBA00023015"/>
    </source>
</evidence>
<dbReference type="InterPro" id="IPR011006">
    <property type="entry name" value="CheY-like_superfamily"/>
</dbReference>
<dbReference type="GO" id="GO:0043565">
    <property type="term" value="F:sequence-specific DNA binding"/>
    <property type="evidence" value="ECO:0007669"/>
    <property type="project" value="InterPro"/>
</dbReference>
<keyword evidence="3 7" id="KW-0238">DNA-binding</keyword>
<dbReference type="Pfam" id="PF12833">
    <property type="entry name" value="HTH_18"/>
    <property type="match status" value="1"/>
</dbReference>
<dbReference type="Gene3D" id="3.40.50.2300">
    <property type="match status" value="1"/>
</dbReference>
<proteinExistence type="predicted"/>
<dbReference type="EMBL" id="QRZM01000003">
    <property type="protein sequence ID" value="RGV76801.1"/>
    <property type="molecule type" value="Genomic_DNA"/>
</dbReference>
<dbReference type="PANTHER" id="PTHR43280:SF10">
    <property type="entry name" value="REGULATORY PROTEIN POCR"/>
    <property type="match status" value="1"/>
</dbReference>
<evidence type="ECO:0000256" key="3">
    <source>
        <dbReference type="ARBA" id="ARBA00023125"/>
    </source>
</evidence>
<dbReference type="Proteomes" id="UP000284543">
    <property type="component" value="Unassembled WGS sequence"/>
</dbReference>
<dbReference type="InterPro" id="IPR018060">
    <property type="entry name" value="HTH_AraC"/>
</dbReference>
<dbReference type="SUPFAM" id="SSF52172">
    <property type="entry name" value="CheY-like"/>
    <property type="match status" value="1"/>
</dbReference>
<evidence type="ECO:0000313" key="7">
    <source>
        <dbReference type="EMBL" id="RGV76801.1"/>
    </source>
</evidence>
<dbReference type="PROSITE" id="PS50110">
    <property type="entry name" value="RESPONSE_REGULATORY"/>
    <property type="match status" value="1"/>
</dbReference>
<dbReference type="GO" id="GO:0003700">
    <property type="term" value="F:DNA-binding transcription factor activity"/>
    <property type="evidence" value="ECO:0007669"/>
    <property type="project" value="InterPro"/>
</dbReference>
<accession>A0A412Z9P2</accession>
<dbReference type="Pfam" id="PF00072">
    <property type="entry name" value="Response_reg"/>
    <property type="match status" value="1"/>
</dbReference>
<organism evidence="7 8">
    <name type="scientific">Enterocloster bolteae</name>
    <dbReference type="NCBI Taxonomy" id="208479"/>
    <lineage>
        <taxon>Bacteria</taxon>
        <taxon>Bacillati</taxon>
        <taxon>Bacillota</taxon>
        <taxon>Clostridia</taxon>
        <taxon>Lachnospirales</taxon>
        <taxon>Lachnospiraceae</taxon>
        <taxon>Enterocloster</taxon>
    </lineage>
</organism>
<protein>
    <recommendedName>
        <fullName evidence="1">Stage 0 sporulation protein A homolog</fullName>
    </recommendedName>
</protein>
<gene>
    <name evidence="7" type="ORF">DWW02_09615</name>
</gene>
<dbReference type="PROSITE" id="PS01124">
    <property type="entry name" value="HTH_ARAC_FAMILY_2"/>
    <property type="match status" value="1"/>
</dbReference>
<reference evidence="7 8" key="1">
    <citation type="submission" date="2018-08" db="EMBL/GenBank/DDBJ databases">
        <title>A genome reference for cultivated species of the human gut microbiota.</title>
        <authorList>
            <person name="Zou Y."/>
            <person name="Xue W."/>
            <person name="Luo G."/>
        </authorList>
    </citation>
    <scope>NUCLEOTIDE SEQUENCE [LARGE SCALE GENOMIC DNA]</scope>
    <source>
        <strain evidence="7 8">AF14-18</strain>
    </source>
</reference>
<evidence type="ECO:0000256" key="1">
    <source>
        <dbReference type="ARBA" id="ARBA00018672"/>
    </source>
</evidence>
<evidence type="ECO:0000256" key="5">
    <source>
        <dbReference type="ARBA" id="ARBA00024867"/>
    </source>
</evidence>
<dbReference type="AlphaFoldDB" id="A0A412Z9P2"/>
<dbReference type="PANTHER" id="PTHR43280">
    <property type="entry name" value="ARAC-FAMILY TRANSCRIPTIONAL REGULATOR"/>
    <property type="match status" value="1"/>
</dbReference>
<sequence>MYRILIVDNDMLSQEALEAMIAGYEQFEIVDKVTTGEKAVKVCRSCAVDLVFVEMQLPGISGAETGRLIRQFCPDTVIYGMTVCTSAGLIESIVPGTVKAMIEKPVMAKNLNTIFRNYKTEKEDTSNKQVEELVEILKERDFQMFYQRLPGIIDCIYENAGPEPDRLVKAFSYIGQQLTDTQNLYDEKNTIIELFPINKSLILEKKTSELWLFRVVDYLFQQSSMKRYPLLDNIFLYIDQHIKEEITLNKIIENCAVSQGYLSRIFRSQFHVSVTEYLHMKKMHLAKGYFYFTEDSIGEVAFRLGYSESSYFSRVFKKYENMTVKEYKNKIKK</sequence>
<dbReference type="GO" id="GO:0000160">
    <property type="term" value="P:phosphorelay signal transduction system"/>
    <property type="evidence" value="ECO:0007669"/>
    <property type="project" value="InterPro"/>
</dbReference>
<comment type="function">
    <text evidence="5">May play the central regulatory role in sporulation. It may be an element of the effector pathway responsible for the activation of sporulation genes in response to nutritional stress. Spo0A may act in concert with spo0H (a sigma factor) to control the expression of some genes that are critical to the sporulation process.</text>
</comment>